<dbReference type="Pfam" id="PF03641">
    <property type="entry name" value="Lysine_decarbox"/>
    <property type="match status" value="1"/>
</dbReference>
<dbReference type="GO" id="GO:0005829">
    <property type="term" value="C:cytosol"/>
    <property type="evidence" value="ECO:0007669"/>
    <property type="project" value="TreeGrafter"/>
</dbReference>
<dbReference type="InterPro" id="IPR005269">
    <property type="entry name" value="LOG"/>
</dbReference>
<organism evidence="2 3">
    <name type="scientific">Bifidobacterium tsurumiense</name>
    <dbReference type="NCBI Taxonomy" id="356829"/>
    <lineage>
        <taxon>Bacteria</taxon>
        <taxon>Bacillati</taxon>
        <taxon>Actinomycetota</taxon>
        <taxon>Actinomycetes</taxon>
        <taxon>Bifidobacteriales</taxon>
        <taxon>Bifidobacteriaceae</taxon>
        <taxon>Bifidobacterium</taxon>
    </lineage>
</organism>
<dbReference type="InterPro" id="IPR031100">
    <property type="entry name" value="LOG_fam"/>
</dbReference>
<feature type="region of interest" description="Disordered" evidence="1">
    <location>
        <begin position="1"/>
        <end position="59"/>
    </location>
</feature>
<dbReference type="GO" id="GO:0016787">
    <property type="term" value="F:hydrolase activity"/>
    <property type="evidence" value="ECO:0007669"/>
    <property type="project" value="InterPro"/>
</dbReference>
<feature type="compositionally biased region" description="Basic and acidic residues" evidence="1">
    <location>
        <begin position="1"/>
        <end position="10"/>
    </location>
</feature>
<protein>
    <submittedName>
        <fullName evidence="2">Lysine decarboxylase family</fullName>
    </submittedName>
</protein>
<evidence type="ECO:0000256" key="1">
    <source>
        <dbReference type="SAM" id="MobiDB-lite"/>
    </source>
</evidence>
<dbReference type="EMBL" id="JGZU01000008">
    <property type="protein sequence ID" value="KFJ06275.1"/>
    <property type="molecule type" value="Genomic_DNA"/>
</dbReference>
<dbReference type="AlphaFoldDB" id="A0A087EES4"/>
<gene>
    <name evidence="2" type="ORF">BITS_1611</name>
</gene>
<accession>A0A087EES4</accession>
<dbReference type="Gene3D" id="3.40.50.450">
    <property type="match status" value="1"/>
</dbReference>
<dbReference type="eggNOG" id="COG1611">
    <property type="taxonomic scope" value="Bacteria"/>
</dbReference>
<dbReference type="PANTHER" id="PTHR43393:SF2">
    <property type="entry name" value="CYTOKININ RIBOSIDE 5'-MONOPHOSPHATE PHOSPHORIBOHYDROLASE"/>
    <property type="match status" value="1"/>
</dbReference>
<comment type="caution">
    <text evidence="2">The sequence shown here is derived from an EMBL/GenBank/DDBJ whole genome shotgun (WGS) entry which is preliminary data.</text>
</comment>
<dbReference type="OrthoDB" id="9801098at2"/>
<keyword evidence="3" id="KW-1185">Reference proteome</keyword>
<proteinExistence type="predicted"/>
<evidence type="ECO:0000313" key="2">
    <source>
        <dbReference type="EMBL" id="KFJ06275.1"/>
    </source>
</evidence>
<dbReference type="GO" id="GO:0009691">
    <property type="term" value="P:cytokinin biosynthetic process"/>
    <property type="evidence" value="ECO:0007669"/>
    <property type="project" value="InterPro"/>
</dbReference>
<reference evidence="2 3" key="1">
    <citation type="submission" date="2014-03" db="EMBL/GenBank/DDBJ databases">
        <title>Genomics of Bifidobacteria.</title>
        <authorList>
            <person name="Ventura M."/>
            <person name="Milani C."/>
            <person name="Lugli G.A."/>
        </authorList>
    </citation>
    <scope>NUCLEOTIDE SEQUENCE [LARGE SCALE GENOMIC DNA]</scope>
    <source>
        <strain evidence="2 3">JCM 13495</strain>
    </source>
</reference>
<dbReference type="FunFam" id="3.40.50.450:FF:000011">
    <property type="entry name" value="TIGR00730 family Rossman fold protein"/>
    <property type="match status" value="1"/>
</dbReference>
<dbReference type="PANTHER" id="PTHR43393">
    <property type="entry name" value="CYTOKININ RIBOSIDE 5'-MONOPHOSPHATE PHOSPHORIBOHYDROLASE"/>
    <property type="match status" value="1"/>
</dbReference>
<dbReference type="InterPro" id="IPR052341">
    <property type="entry name" value="LOG_family_nucleotidases"/>
</dbReference>
<dbReference type="NCBIfam" id="TIGR00730">
    <property type="entry name" value="Rossman fold protein, TIGR00730 family"/>
    <property type="match status" value="1"/>
</dbReference>
<dbReference type="Proteomes" id="UP000029080">
    <property type="component" value="Unassembled WGS sequence"/>
</dbReference>
<sequence length="301" mass="32233">MAKEEADKYSMENGGSDESATVGSQRADEQDSGVASDAQFMTSGFDANGSDSSPLGKAYQQGPIIMRGSMIPKDNSTANLLKSGQEADWLHMDPWRVLRIQSEFVDGFGALAELGPAVSVFGSARSHERTAEYQAATRMGESIAQRGIAVITGGGPGIMEAANRGAALAGGKSVGLGIELPHEQGLNQWVNLGISFRYFFVRKTMFVKYSSGVIICPGGFGTLDEMFELLTLVQTHKVTVMPVVLFGRDYWQGLLDWLTGTAQAKGMISPLDPDLVTVTDDPEEAVRVACSGIDWQHNADA</sequence>
<name>A0A087EES4_9BIFI</name>
<evidence type="ECO:0000313" key="3">
    <source>
        <dbReference type="Proteomes" id="UP000029080"/>
    </source>
</evidence>
<dbReference type="SUPFAM" id="SSF102405">
    <property type="entry name" value="MCP/YpsA-like"/>
    <property type="match status" value="1"/>
</dbReference>
<dbReference type="STRING" id="356829.BITS_1611"/>